<accession>A0A840F876</accession>
<dbReference type="EMBL" id="JACIFP010000001">
    <property type="protein sequence ID" value="MBB4137779.1"/>
    <property type="molecule type" value="Genomic_DNA"/>
</dbReference>
<comment type="caution">
    <text evidence="1">The sequence shown here is derived from an EMBL/GenBank/DDBJ whole genome shotgun (WGS) entry which is preliminary data.</text>
</comment>
<proteinExistence type="predicted"/>
<evidence type="ECO:0000313" key="1">
    <source>
        <dbReference type="EMBL" id="MBB4137779.1"/>
    </source>
</evidence>
<dbReference type="AlphaFoldDB" id="A0A840F876"/>
<dbReference type="Proteomes" id="UP000551501">
    <property type="component" value="Unassembled WGS sequence"/>
</dbReference>
<name>A0A840F876_9ACTN</name>
<gene>
    <name evidence="1" type="ORF">BKA16_004331</name>
</gene>
<organism evidence="1 2">
    <name type="scientific">Gordonia humi</name>
    <dbReference type="NCBI Taxonomy" id="686429"/>
    <lineage>
        <taxon>Bacteria</taxon>
        <taxon>Bacillati</taxon>
        <taxon>Actinomycetota</taxon>
        <taxon>Actinomycetes</taxon>
        <taxon>Mycobacteriales</taxon>
        <taxon>Gordoniaceae</taxon>
        <taxon>Gordonia</taxon>
    </lineage>
</organism>
<evidence type="ECO:0000313" key="2">
    <source>
        <dbReference type="Proteomes" id="UP000551501"/>
    </source>
</evidence>
<reference evidence="1 2" key="1">
    <citation type="submission" date="2020-08" db="EMBL/GenBank/DDBJ databases">
        <title>Sequencing the genomes of 1000 actinobacteria strains.</title>
        <authorList>
            <person name="Klenk H.-P."/>
        </authorList>
    </citation>
    <scope>NUCLEOTIDE SEQUENCE [LARGE SCALE GENOMIC DNA]</scope>
    <source>
        <strain evidence="1 2">DSM 45298</strain>
    </source>
</reference>
<keyword evidence="2" id="KW-1185">Reference proteome</keyword>
<dbReference type="RefSeq" id="WP_183372600.1">
    <property type="nucleotide sequence ID" value="NZ_BAABHL010000001.1"/>
</dbReference>
<sequence>MIRRFVSNVASRAIALPGIAIRFVLSEAITYLTEEIDLTDVLLRGVDPDRIVDALDIGAVIAKVDLNRLLDDVDLDRLLASLDLNAVLDVVDLQRLVARLDLDALVATLDLDAALARVDVNALLDDVDISSVVRGASTTVTTEMISDVRGGSERADDAVENLMGRMLRRKPRDD</sequence>
<protein>
    <submittedName>
        <fullName evidence="1">Uncharacterized protein</fullName>
    </submittedName>
</protein>